<dbReference type="InterPro" id="IPR000683">
    <property type="entry name" value="Gfo/Idh/MocA-like_OxRdtase_N"/>
</dbReference>
<evidence type="ECO:0008006" key="5">
    <source>
        <dbReference type="Google" id="ProtNLM"/>
    </source>
</evidence>
<dbReference type="SUPFAM" id="SSF55347">
    <property type="entry name" value="Glyceraldehyde-3-phosphate dehydrogenase-like, C-terminal domain"/>
    <property type="match status" value="1"/>
</dbReference>
<proteinExistence type="inferred from homology"/>
<feature type="domain" description="GFO/IDH/MocA-like oxidoreductase" evidence="3">
    <location>
        <begin position="137"/>
        <end position="256"/>
    </location>
</feature>
<dbReference type="Pfam" id="PF22725">
    <property type="entry name" value="GFO_IDH_MocA_C3"/>
    <property type="match status" value="1"/>
</dbReference>
<feature type="domain" description="Gfo/Idh/MocA-like oxidoreductase N-terminal" evidence="2">
    <location>
        <begin position="7"/>
        <end position="129"/>
    </location>
</feature>
<evidence type="ECO:0000259" key="3">
    <source>
        <dbReference type="Pfam" id="PF22725"/>
    </source>
</evidence>
<dbReference type="AlphaFoldDB" id="A0A7S1FIU7"/>
<dbReference type="PANTHER" id="PTHR43708:SF8">
    <property type="entry name" value="OXIDOREDUCTASE"/>
    <property type="match status" value="1"/>
</dbReference>
<accession>A0A7S1FIU7</accession>
<reference evidence="4" key="1">
    <citation type="submission" date="2021-01" db="EMBL/GenBank/DDBJ databases">
        <authorList>
            <person name="Corre E."/>
            <person name="Pelletier E."/>
            <person name="Niang G."/>
            <person name="Scheremetjew M."/>
            <person name="Finn R."/>
            <person name="Kale V."/>
            <person name="Holt S."/>
            <person name="Cochrane G."/>
            <person name="Meng A."/>
            <person name="Brown T."/>
            <person name="Cohen L."/>
        </authorList>
    </citation>
    <scope>NUCLEOTIDE SEQUENCE</scope>
</reference>
<comment type="similarity">
    <text evidence="1">Belongs to the Gfo/Idh/MocA family.</text>
</comment>
<protein>
    <recommendedName>
        <fullName evidence="5">Gfo/Idh/MocA-like oxidoreductase N-terminal domain-containing protein</fullName>
    </recommendedName>
</protein>
<dbReference type="Gene3D" id="3.40.50.720">
    <property type="entry name" value="NAD(P)-binding Rossmann-like Domain"/>
    <property type="match status" value="1"/>
</dbReference>
<evidence type="ECO:0000313" key="4">
    <source>
        <dbReference type="EMBL" id="CAD8868442.1"/>
    </source>
</evidence>
<sequence length="330" mass="36525">MQPREPLRVGFFGAGDISNLHAEAVRRCPGVELVGLWNRDGCPIVPDPAAKAQEYGCKLFESAEALVADPTIVAIYVLTNMESHCALAKMAMSAGKHVYVEKPVGSSVAEIEELRACAQKFNVHCMPGHNCLYEPWMQRAKMLLQEGTLGAPVQFEMHYNIFHPQEVRGRLPGAMRQSLTHHAYCCLYFLGPPVSVSAMSSVVGGGSVTDRENLAMVTMKHTCGALSLLQVSFAADDHTSDPWSFHIKLLGTEGGVRYSHNDWVRNEKHIVHSHTYCAYPLTIENASTFFTREVLTEGKLPLSTMDDAIMCQKIIEAAELSVKEERHVRL</sequence>
<name>A0A7S1FIU7_NOCSC</name>
<dbReference type="InterPro" id="IPR051317">
    <property type="entry name" value="Gfo/Idh/MocA_oxidoreduct"/>
</dbReference>
<dbReference type="GO" id="GO:0000166">
    <property type="term" value="F:nucleotide binding"/>
    <property type="evidence" value="ECO:0007669"/>
    <property type="project" value="InterPro"/>
</dbReference>
<evidence type="ECO:0000259" key="2">
    <source>
        <dbReference type="Pfam" id="PF01408"/>
    </source>
</evidence>
<evidence type="ECO:0000256" key="1">
    <source>
        <dbReference type="ARBA" id="ARBA00010928"/>
    </source>
</evidence>
<dbReference type="PANTHER" id="PTHR43708">
    <property type="entry name" value="CONSERVED EXPRESSED OXIDOREDUCTASE (EUROFUNG)"/>
    <property type="match status" value="1"/>
</dbReference>
<dbReference type="InterPro" id="IPR036291">
    <property type="entry name" value="NAD(P)-bd_dom_sf"/>
</dbReference>
<dbReference type="InterPro" id="IPR055170">
    <property type="entry name" value="GFO_IDH_MocA-like_dom"/>
</dbReference>
<gene>
    <name evidence="4" type="ORF">NSCI0253_LOCUS42798</name>
</gene>
<dbReference type="SUPFAM" id="SSF51735">
    <property type="entry name" value="NAD(P)-binding Rossmann-fold domains"/>
    <property type="match status" value="1"/>
</dbReference>
<dbReference type="EMBL" id="HBFQ01060460">
    <property type="protein sequence ID" value="CAD8868442.1"/>
    <property type="molecule type" value="Transcribed_RNA"/>
</dbReference>
<organism evidence="4">
    <name type="scientific">Noctiluca scintillans</name>
    <name type="common">Sea sparkle</name>
    <name type="synonym">Red tide dinoflagellate</name>
    <dbReference type="NCBI Taxonomy" id="2966"/>
    <lineage>
        <taxon>Eukaryota</taxon>
        <taxon>Sar</taxon>
        <taxon>Alveolata</taxon>
        <taxon>Dinophyceae</taxon>
        <taxon>Noctilucales</taxon>
        <taxon>Noctilucaceae</taxon>
        <taxon>Noctiluca</taxon>
    </lineage>
</organism>
<dbReference type="Pfam" id="PF01408">
    <property type="entry name" value="GFO_IDH_MocA"/>
    <property type="match status" value="1"/>
</dbReference>
<dbReference type="Gene3D" id="3.30.360.10">
    <property type="entry name" value="Dihydrodipicolinate Reductase, domain 2"/>
    <property type="match status" value="1"/>
</dbReference>